<dbReference type="Pfam" id="PF21597">
    <property type="entry name" value="TetR_C_43"/>
    <property type="match status" value="1"/>
</dbReference>
<keyword evidence="1" id="KW-0805">Transcription regulation</keyword>
<keyword evidence="3" id="KW-0804">Transcription</keyword>
<dbReference type="PRINTS" id="PR00455">
    <property type="entry name" value="HTHTETR"/>
</dbReference>
<dbReference type="Pfam" id="PF00440">
    <property type="entry name" value="TetR_N"/>
    <property type="match status" value="1"/>
</dbReference>
<dbReference type="AlphaFoldDB" id="A0A7X0KWI2"/>
<feature type="DNA-binding region" description="H-T-H motif" evidence="4">
    <location>
        <begin position="33"/>
        <end position="52"/>
    </location>
</feature>
<dbReference type="PROSITE" id="PS50977">
    <property type="entry name" value="HTH_TETR_2"/>
    <property type="match status" value="1"/>
</dbReference>
<evidence type="ECO:0000256" key="3">
    <source>
        <dbReference type="ARBA" id="ARBA00023163"/>
    </source>
</evidence>
<proteinExistence type="predicted"/>
<keyword evidence="7" id="KW-1185">Reference proteome</keyword>
<evidence type="ECO:0000259" key="5">
    <source>
        <dbReference type="PROSITE" id="PS50977"/>
    </source>
</evidence>
<name>A0A7X0KWI2_9ACTN</name>
<reference evidence="6 7" key="1">
    <citation type="submission" date="2020-08" db="EMBL/GenBank/DDBJ databases">
        <title>Sequencing the genomes of 1000 actinobacteria strains.</title>
        <authorList>
            <person name="Klenk H.-P."/>
        </authorList>
    </citation>
    <scope>NUCLEOTIDE SEQUENCE [LARGE SCALE GENOMIC DNA]</scope>
    <source>
        <strain evidence="6 7">DSM 43675</strain>
    </source>
</reference>
<gene>
    <name evidence="6" type="ORF">BKA00_000230</name>
</gene>
<evidence type="ECO:0000256" key="1">
    <source>
        <dbReference type="ARBA" id="ARBA00023015"/>
    </source>
</evidence>
<dbReference type="EMBL" id="JACHMQ010000001">
    <property type="protein sequence ID" value="MBB6393316.1"/>
    <property type="molecule type" value="Genomic_DNA"/>
</dbReference>
<dbReference type="InterPro" id="IPR036271">
    <property type="entry name" value="Tet_transcr_reg_TetR-rel_C_sf"/>
</dbReference>
<dbReference type="GO" id="GO:0000976">
    <property type="term" value="F:transcription cis-regulatory region binding"/>
    <property type="evidence" value="ECO:0007669"/>
    <property type="project" value="TreeGrafter"/>
</dbReference>
<comment type="caution">
    <text evidence="6">The sequence shown here is derived from an EMBL/GenBank/DDBJ whole genome shotgun (WGS) entry which is preliminary data.</text>
</comment>
<dbReference type="PANTHER" id="PTHR30055">
    <property type="entry name" value="HTH-TYPE TRANSCRIPTIONAL REGULATOR RUTR"/>
    <property type="match status" value="1"/>
</dbReference>
<evidence type="ECO:0000313" key="6">
    <source>
        <dbReference type="EMBL" id="MBB6393316.1"/>
    </source>
</evidence>
<organism evidence="6 7">
    <name type="scientific">Actinomadura coerulea</name>
    <dbReference type="NCBI Taxonomy" id="46159"/>
    <lineage>
        <taxon>Bacteria</taxon>
        <taxon>Bacillati</taxon>
        <taxon>Actinomycetota</taxon>
        <taxon>Actinomycetes</taxon>
        <taxon>Streptosporangiales</taxon>
        <taxon>Thermomonosporaceae</taxon>
        <taxon>Actinomadura</taxon>
    </lineage>
</organism>
<accession>A0A7X0KWI2</accession>
<dbReference type="InterPro" id="IPR049445">
    <property type="entry name" value="TetR_SbtR-like_C"/>
</dbReference>
<evidence type="ECO:0000256" key="4">
    <source>
        <dbReference type="PROSITE-ProRule" id="PRU00335"/>
    </source>
</evidence>
<dbReference type="RefSeq" id="WP_221492971.1">
    <property type="nucleotide sequence ID" value="NZ_JACHMQ010000001.1"/>
</dbReference>
<dbReference type="Proteomes" id="UP000546324">
    <property type="component" value="Unassembled WGS sequence"/>
</dbReference>
<protein>
    <submittedName>
        <fullName evidence="6">AcrR family transcriptional regulator</fullName>
    </submittedName>
</protein>
<evidence type="ECO:0000256" key="2">
    <source>
        <dbReference type="ARBA" id="ARBA00023125"/>
    </source>
</evidence>
<evidence type="ECO:0000313" key="7">
    <source>
        <dbReference type="Proteomes" id="UP000546324"/>
    </source>
</evidence>
<dbReference type="InterPro" id="IPR001647">
    <property type="entry name" value="HTH_TetR"/>
</dbReference>
<dbReference type="Gene3D" id="1.10.357.10">
    <property type="entry name" value="Tetracycline Repressor, domain 2"/>
    <property type="match status" value="1"/>
</dbReference>
<dbReference type="GO" id="GO:0003700">
    <property type="term" value="F:DNA-binding transcription factor activity"/>
    <property type="evidence" value="ECO:0007669"/>
    <property type="project" value="TreeGrafter"/>
</dbReference>
<sequence length="189" mass="20001">METRPMRADARRNYERLVTTARTAFTEHGTGASLDEIARRAGVGSGTLYRHFPTRDALLHAVLRERIDGLLGHADALLAEPDAEAALARWLRTYLAGASTPRGTCTVIIEAMGTEWAGTGLGAAAGAIRTALGRLLDRAQRAGAVRAEVDPGDLLRLANAIGVASERTPDPGACTDRMLTLLFGGLRAG</sequence>
<keyword evidence="2 4" id="KW-0238">DNA-binding</keyword>
<dbReference type="InterPro" id="IPR009057">
    <property type="entry name" value="Homeodomain-like_sf"/>
</dbReference>
<dbReference type="PANTHER" id="PTHR30055:SF234">
    <property type="entry name" value="HTH-TYPE TRANSCRIPTIONAL REGULATOR BETI"/>
    <property type="match status" value="1"/>
</dbReference>
<dbReference type="SUPFAM" id="SSF48498">
    <property type="entry name" value="Tetracyclin repressor-like, C-terminal domain"/>
    <property type="match status" value="1"/>
</dbReference>
<dbReference type="InterPro" id="IPR050109">
    <property type="entry name" value="HTH-type_TetR-like_transc_reg"/>
</dbReference>
<dbReference type="SUPFAM" id="SSF46689">
    <property type="entry name" value="Homeodomain-like"/>
    <property type="match status" value="1"/>
</dbReference>
<feature type="domain" description="HTH tetR-type" evidence="5">
    <location>
        <begin position="11"/>
        <end position="70"/>
    </location>
</feature>